<evidence type="ECO:0000256" key="1">
    <source>
        <dbReference type="PIRNR" id="PIRNR006221"/>
    </source>
</evidence>
<gene>
    <name evidence="2" type="ORF">H9758_02030</name>
</gene>
<dbReference type="InterPro" id="IPR016477">
    <property type="entry name" value="Fructo-/Ketosamine-3-kinase"/>
</dbReference>
<dbReference type="PANTHER" id="PTHR12149">
    <property type="entry name" value="FRUCTOSAMINE 3 KINASE-RELATED PROTEIN"/>
    <property type="match status" value="1"/>
</dbReference>
<dbReference type="PANTHER" id="PTHR12149:SF8">
    <property type="entry name" value="PROTEIN-RIBULOSAMINE 3-KINASE"/>
    <property type="match status" value="1"/>
</dbReference>
<keyword evidence="1" id="KW-0808">Transferase</keyword>
<dbReference type="Proteomes" id="UP000823890">
    <property type="component" value="Unassembled WGS sequence"/>
</dbReference>
<comment type="caution">
    <text evidence="2">The sequence shown here is derived from an EMBL/GenBank/DDBJ whole genome shotgun (WGS) entry which is preliminary data.</text>
</comment>
<sequence>MEQNGSQKFFYSLEELINDAFGQDVSIIRMDRVPGGDINNAYRLSLSNGESLFVKTNSASNLDFFLTESGGLCALRSLKKIGVPEVLGAGTDEQRRISFLALEYIESSPQTPSYWETFGHQLAELHRTDCLAYVDSERSGARFGFYEDNYIGATPQKNHPKKTWVEFYRECRLLPQITMAEKYFDITVRKKADWLLEHLDLYLREPEFPSLLHGDLWSGNMMCGKVDIPWIIDPAAHVGDFEADLAMTQMFGTLPERFYAAYNEVNPIDKTGYARRRHLYDLYQLLNHLNIFGSMYLGSVVDIINMYAGV</sequence>
<keyword evidence="1 2" id="KW-0418">Kinase</keyword>
<reference evidence="2" key="1">
    <citation type="journal article" date="2021" name="PeerJ">
        <title>Extensive microbial diversity within the chicken gut microbiome revealed by metagenomics and culture.</title>
        <authorList>
            <person name="Gilroy R."/>
            <person name="Ravi A."/>
            <person name="Getino M."/>
            <person name="Pursley I."/>
            <person name="Horton D.L."/>
            <person name="Alikhan N.F."/>
            <person name="Baker D."/>
            <person name="Gharbi K."/>
            <person name="Hall N."/>
            <person name="Watson M."/>
            <person name="Adriaenssens E.M."/>
            <person name="Foster-Nyarko E."/>
            <person name="Jarju S."/>
            <person name="Secka A."/>
            <person name="Antonio M."/>
            <person name="Oren A."/>
            <person name="Chaudhuri R.R."/>
            <person name="La Ragione R."/>
            <person name="Hildebrand F."/>
            <person name="Pallen M.J."/>
        </authorList>
    </citation>
    <scope>NUCLEOTIDE SEQUENCE</scope>
    <source>
        <strain evidence="2">ChiW19-954</strain>
    </source>
</reference>
<proteinExistence type="inferred from homology"/>
<comment type="similarity">
    <text evidence="1">Belongs to the fructosamine kinase family.</text>
</comment>
<dbReference type="GO" id="GO:0016301">
    <property type="term" value="F:kinase activity"/>
    <property type="evidence" value="ECO:0007669"/>
    <property type="project" value="UniProtKB-UniRule"/>
</dbReference>
<dbReference type="Gene3D" id="3.90.1200.10">
    <property type="match status" value="1"/>
</dbReference>
<organism evidence="2 3">
    <name type="scientific">Candidatus Mediterraneibacter faecipullorum</name>
    <dbReference type="NCBI Taxonomy" id="2838670"/>
    <lineage>
        <taxon>Bacteria</taxon>
        <taxon>Bacillati</taxon>
        <taxon>Bacillota</taxon>
        <taxon>Clostridia</taxon>
        <taxon>Lachnospirales</taxon>
        <taxon>Lachnospiraceae</taxon>
        <taxon>Mediterraneibacter</taxon>
    </lineage>
</organism>
<dbReference type="PIRSF" id="PIRSF006221">
    <property type="entry name" value="Ketosamine-3-kinase"/>
    <property type="match status" value="1"/>
</dbReference>
<dbReference type="InterPro" id="IPR011009">
    <property type="entry name" value="Kinase-like_dom_sf"/>
</dbReference>
<protein>
    <submittedName>
        <fullName evidence="2">Fructosamine kinase family protein</fullName>
    </submittedName>
</protein>
<dbReference type="AlphaFoldDB" id="A0A9D2NLZ9"/>
<dbReference type="Pfam" id="PF03881">
    <property type="entry name" value="Fructosamin_kin"/>
    <property type="match status" value="1"/>
</dbReference>
<evidence type="ECO:0000313" key="3">
    <source>
        <dbReference type="Proteomes" id="UP000823890"/>
    </source>
</evidence>
<accession>A0A9D2NLZ9</accession>
<dbReference type="Gene3D" id="3.30.200.20">
    <property type="entry name" value="Phosphorylase Kinase, domain 1"/>
    <property type="match status" value="1"/>
</dbReference>
<reference evidence="2" key="2">
    <citation type="submission" date="2021-04" db="EMBL/GenBank/DDBJ databases">
        <authorList>
            <person name="Gilroy R."/>
        </authorList>
    </citation>
    <scope>NUCLEOTIDE SEQUENCE</scope>
    <source>
        <strain evidence="2">ChiW19-954</strain>
    </source>
</reference>
<dbReference type="SUPFAM" id="SSF56112">
    <property type="entry name" value="Protein kinase-like (PK-like)"/>
    <property type="match status" value="1"/>
</dbReference>
<evidence type="ECO:0000313" key="2">
    <source>
        <dbReference type="EMBL" id="HJC33354.1"/>
    </source>
</evidence>
<dbReference type="EMBL" id="DWWO01000020">
    <property type="protein sequence ID" value="HJC33354.1"/>
    <property type="molecule type" value="Genomic_DNA"/>
</dbReference>
<name>A0A9D2NLZ9_9FIRM</name>